<keyword evidence="2" id="KW-0680">Restriction system</keyword>
<evidence type="ECO:0000256" key="1">
    <source>
        <dbReference type="ARBA" id="ARBA00010923"/>
    </source>
</evidence>
<dbReference type="Proteomes" id="UP000473699">
    <property type="component" value="Unassembled WGS sequence"/>
</dbReference>
<dbReference type="PANTHER" id="PTHR30408">
    <property type="entry name" value="TYPE-1 RESTRICTION ENZYME ECOKI SPECIFICITY PROTEIN"/>
    <property type="match status" value="1"/>
</dbReference>
<dbReference type="RefSeq" id="WP_154528565.1">
    <property type="nucleotide sequence ID" value="NZ_VUNH01000004.1"/>
</dbReference>
<dbReference type="InterPro" id="IPR052021">
    <property type="entry name" value="Type-I_RS_S_subunit"/>
</dbReference>
<evidence type="ECO:0000256" key="3">
    <source>
        <dbReference type="ARBA" id="ARBA00023125"/>
    </source>
</evidence>
<keyword evidence="5" id="KW-0540">Nuclease</keyword>
<comment type="similarity">
    <text evidence="1">Belongs to the type-I restriction system S methylase family.</text>
</comment>
<name>A0A6L5YBC5_9BACT</name>
<keyword evidence="6" id="KW-1185">Reference proteome</keyword>
<accession>A0A6L5YBC5</accession>
<keyword evidence="5" id="KW-0255">Endonuclease</keyword>
<dbReference type="AlphaFoldDB" id="A0A6L5YBC5"/>
<comment type="caution">
    <text evidence="5">The sequence shown here is derived from an EMBL/GenBank/DDBJ whole genome shotgun (WGS) entry which is preliminary data.</text>
</comment>
<dbReference type="PANTHER" id="PTHR30408:SF13">
    <property type="entry name" value="TYPE I RESTRICTION ENZYME HINDI SPECIFICITY SUBUNIT"/>
    <property type="match status" value="1"/>
</dbReference>
<dbReference type="InterPro" id="IPR000055">
    <property type="entry name" value="Restrct_endonuc_typeI_TRD"/>
</dbReference>
<dbReference type="Pfam" id="PF01420">
    <property type="entry name" value="Methylase_S"/>
    <property type="match status" value="1"/>
</dbReference>
<dbReference type="GO" id="GO:0003677">
    <property type="term" value="F:DNA binding"/>
    <property type="evidence" value="ECO:0007669"/>
    <property type="project" value="UniProtKB-KW"/>
</dbReference>
<keyword evidence="5" id="KW-0378">Hydrolase</keyword>
<feature type="domain" description="Type I restriction modification DNA specificity" evidence="4">
    <location>
        <begin position="5"/>
        <end position="165"/>
    </location>
</feature>
<dbReference type="SUPFAM" id="SSF116734">
    <property type="entry name" value="DNA methylase specificity domain"/>
    <property type="match status" value="1"/>
</dbReference>
<evidence type="ECO:0000256" key="2">
    <source>
        <dbReference type="ARBA" id="ARBA00022747"/>
    </source>
</evidence>
<dbReference type="GO" id="GO:0009307">
    <property type="term" value="P:DNA restriction-modification system"/>
    <property type="evidence" value="ECO:0007669"/>
    <property type="project" value="UniProtKB-KW"/>
</dbReference>
<gene>
    <name evidence="5" type="ORF">FYJ74_05420</name>
</gene>
<organism evidence="5 6">
    <name type="scientific">Pyramidobacter porci</name>
    <dbReference type="NCBI Taxonomy" id="2605789"/>
    <lineage>
        <taxon>Bacteria</taxon>
        <taxon>Thermotogati</taxon>
        <taxon>Synergistota</taxon>
        <taxon>Synergistia</taxon>
        <taxon>Synergistales</taxon>
        <taxon>Dethiosulfovibrionaceae</taxon>
        <taxon>Pyramidobacter</taxon>
    </lineage>
</organism>
<dbReference type="EMBL" id="VUNH01000004">
    <property type="protein sequence ID" value="MST55473.1"/>
    <property type="molecule type" value="Genomic_DNA"/>
</dbReference>
<keyword evidence="3" id="KW-0238">DNA-binding</keyword>
<evidence type="ECO:0000259" key="4">
    <source>
        <dbReference type="Pfam" id="PF01420"/>
    </source>
</evidence>
<dbReference type="GO" id="GO:0004519">
    <property type="term" value="F:endonuclease activity"/>
    <property type="evidence" value="ECO:0007669"/>
    <property type="project" value="UniProtKB-KW"/>
</dbReference>
<evidence type="ECO:0000313" key="6">
    <source>
        <dbReference type="Proteomes" id="UP000473699"/>
    </source>
</evidence>
<protein>
    <submittedName>
        <fullName evidence="5">Restriction endonuclease subunit S</fullName>
    </submittedName>
</protein>
<evidence type="ECO:0000313" key="5">
    <source>
        <dbReference type="EMBL" id="MST55473.1"/>
    </source>
</evidence>
<proteinExistence type="inferred from homology"/>
<dbReference type="InterPro" id="IPR044946">
    <property type="entry name" value="Restrct_endonuc_typeI_TRD_sf"/>
</dbReference>
<sequence length="167" mass="18722">MKYNLSNICGYAKGKVDVSALDAETYISTENMIPNKGGITNASSLPTAAQTQAFLAGDVLVSNIRPYFKKIWFAEFDGGCSNDVLVFRAKNGINKRFLYYVLADNTFFDYSMATSKGTKMPRGDKTAIMKYEVPKFTYKEQKKIAGILEIFDKKIYLNTEINENLAV</sequence>
<dbReference type="Gene3D" id="3.90.220.20">
    <property type="entry name" value="DNA methylase specificity domains"/>
    <property type="match status" value="1"/>
</dbReference>
<reference evidence="5 6" key="1">
    <citation type="submission" date="2019-08" db="EMBL/GenBank/DDBJ databases">
        <title>In-depth cultivation of the pig gut microbiome towards novel bacterial diversity and tailored functional studies.</title>
        <authorList>
            <person name="Wylensek D."/>
            <person name="Hitch T.C.A."/>
            <person name="Clavel T."/>
        </authorList>
    </citation>
    <scope>NUCLEOTIDE SEQUENCE [LARGE SCALE GENOMIC DNA]</scope>
    <source>
        <strain evidence="5 6">SM-530-WT-4B</strain>
    </source>
</reference>